<proteinExistence type="inferred from homology"/>
<keyword evidence="2" id="KW-0813">Transport</keyword>
<organism evidence="6 7">
    <name type="scientific">Vibrio ishigakensis</name>
    <dbReference type="NCBI Taxonomy" id="1481914"/>
    <lineage>
        <taxon>Bacteria</taxon>
        <taxon>Pseudomonadati</taxon>
        <taxon>Pseudomonadota</taxon>
        <taxon>Gammaproteobacteria</taxon>
        <taxon>Vibrionales</taxon>
        <taxon>Vibrionaceae</taxon>
        <taxon>Vibrio</taxon>
    </lineage>
</organism>
<dbReference type="Proteomes" id="UP000031666">
    <property type="component" value="Unassembled WGS sequence"/>
</dbReference>
<evidence type="ECO:0000259" key="5">
    <source>
        <dbReference type="Pfam" id="PF00496"/>
    </source>
</evidence>
<name>A0A0B8QFP0_9VIBR</name>
<protein>
    <submittedName>
        <fullName evidence="6">Dipeptide-binding ABC transporter</fullName>
    </submittedName>
</protein>
<feature type="signal peptide" evidence="4">
    <location>
        <begin position="1"/>
        <end position="23"/>
    </location>
</feature>
<evidence type="ECO:0000256" key="3">
    <source>
        <dbReference type="ARBA" id="ARBA00022729"/>
    </source>
</evidence>
<comment type="similarity">
    <text evidence="1">Belongs to the bacterial solute-binding protein 5 family.</text>
</comment>
<dbReference type="Pfam" id="PF00496">
    <property type="entry name" value="SBP_bac_5"/>
    <property type="match status" value="1"/>
</dbReference>
<sequence length="110" mass="12084">MKTIKTKLAVALAAAGLTFGAAAADIKVAYDADPVSLDPHEQLSGGTLQLSHMVFDPLVRYKQDLSFEPRLATKWERVNDTTMRFTLRQGVKFHSGNTMTADDVVWTSTV</sequence>
<dbReference type="PANTHER" id="PTHR30290:SF9">
    <property type="entry name" value="OLIGOPEPTIDE-BINDING PROTEIN APPA"/>
    <property type="match status" value="1"/>
</dbReference>
<evidence type="ECO:0000256" key="2">
    <source>
        <dbReference type="ARBA" id="ARBA00022448"/>
    </source>
</evidence>
<dbReference type="SUPFAM" id="SSF53850">
    <property type="entry name" value="Periplasmic binding protein-like II"/>
    <property type="match status" value="1"/>
</dbReference>
<dbReference type="EMBL" id="BBSC01000008">
    <property type="protein sequence ID" value="GAM77401.1"/>
    <property type="molecule type" value="Genomic_DNA"/>
</dbReference>
<evidence type="ECO:0000313" key="6">
    <source>
        <dbReference type="EMBL" id="GAM77401.1"/>
    </source>
</evidence>
<feature type="chain" id="PRO_5002137650" evidence="4">
    <location>
        <begin position="24"/>
        <end position="110"/>
    </location>
</feature>
<dbReference type="InterPro" id="IPR039424">
    <property type="entry name" value="SBP_5"/>
</dbReference>
<dbReference type="GO" id="GO:1904680">
    <property type="term" value="F:peptide transmembrane transporter activity"/>
    <property type="evidence" value="ECO:0007669"/>
    <property type="project" value="TreeGrafter"/>
</dbReference>
<dbReference type="Gene3D" id="3.40.190.10">
    <property type="entry name" value="Periplasmic binding protein-like II"/>
    <property type="match status" value="1"/>
</dbReference>
<accession>A0A0B8QFP0</accession>
<evidence type="ECO:0000313" key="7">
    <source>
        <dbReference type="Proteomes" id="UP000031666"/>
    </source>
</evidence>
<reference evidence="6 7" key="1">
    <citation type="submission" date="2015-01" db="EMBL/GenBank/DDBJ databases">
        <title>Vibrio sp. C94 JCM 19241 whole genome shotgun sequence.</title>
        <authorList>
            <person name="Sawabe T."/>
            <person name="Meirelles P."/>
            <person name="Feng G."/>
            <person name="Sayaka M."/>
            <person name="Hattori M."/>
            <person name="Ohkuma M."/>
        </authorList>
    </citation>
    <scope>NUCLEOTIDE SEQUENCE [LARGE SCALE GENOMIC DNA]</scope>
    <source>
        <strain evidence="7">JCM 19241</strain>
    </source>
</reference>
<evidence type="ECO:0000256" key="1">
    <source>
        <dbReference type="ARBA" id="ARBA00005695"/>
    </source>
</evidence>
<feature type="domain" description="Solute-binding protein family 5" evidence="5">
    <location>
        <begin position="67"/>
        <end position="107"/>
    </location>
</feature>
<keyword evidence="3 4" id="KW-0732">Signal</keyword>
<dbReference type="GO" id="GO:0015833">
    <property type="term" value="P:peptide transport"/>
    <property type="evidence" value="ECO:0007669"/>
    <property type="project" value="TreeGrafter"/>
</dbReference>
<gene>
    <name evidence="6" type="ORF">JCM19241_1871</name>
</gene>
<reference evidence="6 7" key="2">
    <citation type="submission" date="2015-01" db="EMBL/GenBank/DDBJ databases">
        <authorList>
            <consortium name="NBRP consortium"/>
            <person name="Sawabe T."/>
            <person name="Meirelles P."/>
            <person name="Feng G."/>
            <person name="Sayaka M."/>
            <person name="Hattori M."/>
            <person name="Ohkuma M."/>
        </authorList>
    </citation>
    <scope>NUCLEOTIDE SEQUENCE [LARGE SCALE GENOMIC DNA]</scope>
    <source>
        <strain evidence="7">JCM 19241</strain>
    </source>
</reference>
<comment type="caution">
    <text evidence="6">The sequence shown here is derived from an EMBL/GenBank/DDBJ whole genome shotgun (WGS) entry which is preliminary data.</text>
</comment>
<dbReference type="PANTHER" id="PTHR30290">
    <property type="entry name" value="PERIPLASMIC BINDING COMPONENT OF ABC TRANSPORTER"/>
    <property type="match status" value="1"/>
</dbReference>
<evidence type="ECO:0000256" key="4">
    <source>
        <dbReference type="SAM" id="SignalP"/>
    </source>
</evidence>
<dbReference type="AlphaFoldDB" id="A0A0B8QFP0"/>
<dbReference type="InterPro" id="IPR000914">
    <property type="entry name" value="SBP_5_dom"/>
</dbReference>
<dbReference type="STRING" id="1481914.JCM19241_1871"/>